<dbReference type="PIRSF" id="PIRSF007349">
    <property type="entry name" value="Tsp_L"/>
    <property type="match status" value="1"/>
</dbReference>
<dbReference type="RefSeq" id="WP_123365834.1">
    <property type="nucleotide sequence ID" value="NZ_MOBO01000009.1"/>
</dbReference>
<dbReference type="Proteomes" id="UP000286351">
    <property type="component" value="Unassembled WGS sequence"/>
</dbReference>
<protein>
    <recommendedName>
        <fullName evidence="6">Phage tail protein</fullName>
    </recommendedName>
</protein>
<accession>A0A423JPH7</accession>
<evidence type="ECO:0000259" key="2">
    <source>
        <dbReference type="Pfam" id="PF04984"/>
    </source>
</evidence>
<comment type="caution">
    <text evidence="4">The sequence shown here is derived from an EMBL/GenBank/DDBJ whole genome shotgun (WGS) entry which is preliminary data.</text>
</comment>
<feature type="domain" description="Tail sheath protein C-terminal" evidence="3">
    <location>
        <begin position="377"/>
        <end position="489"/>
    </location>
</feature>
<name>A0A423JPH7_9PSED</name>
<gene>
    <name evidence="4" type="ORF">BK664_11520</name>
</gene>
<evidence type="ECO:0000313" key="5">
    <source>
        <dbReference type="Proteomes" id="UP000286351"/>
    </source>
</evidence>
<dbReference type="AlphaFoldDB" id="A0A423JPH7"/>
<dbReference type="EMBL" id="MOBO01000009">
    <property type="protein sequence ID" value="RON39579.1"/>
    <property type="molecule type" value="Genomic_DNA"/>
</dbReference>
<dbReference type="InterPro" id="IPR020287">
    <property type="entry name" value="Tail_sheath_C"/>
</dbReference>
<comment type="similarity">
    <text evidence="1">Belongs to the myoviridae tail sheath protein family.</text>
</comment>
<evidence type="ECO:0000313" key="4">
    <source>
        <dbReference type="EMBL" id="RON39579.1"/>
    </source>
</evidence>
<sequence>MAIGYDTIPGPGSLRKPGVYSEIDNSQAVRGPQSVTYRRLLIGQKLVAGLAVANTLVRVTSPAQADTLFGAGSMLAGMVRAALAIDTYTELQVMPLIDNVAGVAATGTLVFTGPATASGTVELMIAGRRVSVGVISGDIATAIAAAAAAAINAAADMPVTAVAATGTVTLTSRHKGEAGNSLNARVNYYAGQVLPAGVGVTVTAFTNGAGNPALDAALAALGDEWLHTWAVPYSDAASLASIKTELKSRFAWDREIEAHAFAAARGSQGTLGAIGDSHNSQHLTIIMANDEPMPAYEKAAETMAIAAYYAAIDPARPIQNLAYAWCLPPAAADRFTNEERNLLLFDGIATSKVASDGTMLVERLITTYKTNTAGASDISYLDSETLFTLMYIRHDWRDYTQRKYPRHKLANDGTRYGIGQAVVTPVVMKAEAIVKAREWEDLGLVENIDDFKANLIAERNASDPNRLDTLLPPDLVNQLRIVANKIQFRL</sequence>
<dbReference type="Pfam" id="PF04984">
    <property type="entry name" value="Phage_sheath_1"/>
    <property type="match status" value="1"/>
</dbReference>
<dbReference type="Pfam" id="PF17482">
    <property type="entry name" value="Phage_sheath_1C"/>
    <property type="match status" value="1"/>
</dbReference>
<evidence type="ECO:0008006" key="6">
    <source>
        <dbReference type="Google" id="ProtNLM"/>
    </source>
</evidence>
<evidence type="ECO:0000256" key="1">
    <source>
        <dbReference type="ARBA" id="ARBA00008005"/>
    </source>
</evidence>
<dbReference type="InterPro" id="IPR035089">
    <property type="entry name" value="Phage_sheath_subtilisin"/>
</dbReference>
<feature type="domain" description="Tail sheath protein subtilisin-like" evidence="2">
    <location>
        <begin position="208"/>
        <end position="367"/>
    </location>
</feature>
<reference evidence="4 5" key="1">
    <citation type="submission" date="2016-10" db="EMBL/GenBank/DDBJ databases">
        <title>Comparative genome analysis of multiple Pseudomonas spp. focuses on biocontrol and plant growth promoting traits.</title>
        <authorList>
            <person name="Tao X.-Y."/>
            <person name="Taylor C.G."/>
        </authorList>
    </citation>
    <scope>NUCLEOTIDE SEQUENCE [LARGE SCALE GENOMIC DNA]</scope>
    <source>
        <strain evidence="4 5">38D4</strain>
    </source>
</reference>
<dbReference type="InterPro" id="IPR007067">
    <property type="entry name" value="Tail_sheath"/>
</dbReference>
<evidence type="ECO:0000259" key="3">
    <source>
        <dbReference type="Pfam" id="PF17482"/>
    </source>
</evidence>
<organism evidence="4 5">
    <name type="scientific">Pseudomonas brassicacearum</name>
    <dbReference type="NCBI Taxonomy" id="930166"/>
    <lineage>
        <taxon>Bacteria</taxon>
        <taxon>Pseudomonadati</taxon>
        <taxon>Pseudomonadota</taxon>
        <taxon>Gammaproteobacteria</taxon>
        <taxon>Pseudomonadales</taxon>
        <taxon>Pseudomonadaceae</taxon>
        <taxon>Pseudomonas</taxon>
    </lineage>
</organism>
<proteinExistence type="inferred from homology"/>